<reference evidence="1 2" key="1">
    <citation type="submission" date="2020-08" db="EMBL/GenBank/DDBJ databases">
        <title>Genomic Encyclopedia of Type Strains, Phase IV (KMG-IV): sequencing the most valuable type-strain genomes for metagenomic binning, comparative biology and taxonomic classification.</title>
        <authorList>
            <person name="Goeker M."/>
        </authorList>
    </citation>
    <scope>NUCLEOTIDE SEQUENCE [LARGE SCALE GENOMIC DNA]</scope>
    <source>
        <strain evidence="1 2">DSM 100211</strain>
    </source>
</reference>
<accession>A0A7W6DE45</accession>
<dbReference type="Proteomes" id="UP000574761">
    <property type="component" value="Unassembled WGS sequence"/>
</dbReference>
<evidence type="ECO:0000313" key="2">
    <source>
        <dbReference type="Proteomes" id="UP000574761"/>
    </source>
</evidence>
<gene>
    <name evidence="1" type="ORF">GGQ64_004815</name>
</gene>
<evidence type="ECO:0000313" key="1">
    <source>
        <dbReference type="EMBL" id="MBB3979571.1"/>
    </source>
</evidence>
<keyword evidence="2" id="KW-1185">Reference proteome</keyword>
<comment type="caution">
    <text evidence="1">The sequence shown here is derived from an EMBL/GenBank/DDBJ whole genome shotgun (WGS) entry which is preliminary data.</text>
</comment>
<dbReference type="RefSeq" id="WP_183807805.1">
    <property type="nucleotide sequence ID" value="NZ_JACIEE010000012.1"/>
</dbReference>
<protein>
    <submittedName>
        <fullName evidence="1">Uncharacterized protein</fullName>
    </submittedName>
</protein>
<proteinExistence type="predicted"/>
<dbReference type="EMBL" id="JACIEE010000012">
    <property type="protein sequence ID" value="MBB3979571.1"/>
    <property type="molecule type" value="Genomic_DNA"/>
</dbReference>
<name>A0A7W6DE45_9HYPH</name>
<dbReference type="AlphaFoldDB" id="A0A7W6DE45"/>
<sequence length="200" mass="22300">MRTYERSAADAAREKLPANTSFHPLATIKCDGPALFRTQAARDVACLLDVDQNVSSWQCQPLNRGGNAEQGTPDFLVMYADGHQRFLDAPDRKASDMTFRERLPGEYRQLSRAEVYDGYRLQNTRDLLQYGRWRTSLGDRVRLLAALDENGSLTLAECLGAIQETKPVAGIASLILSGFIEVDLDEALLGPETTVRRIRP</sequence>
<organism evidence="1 2">
    <name type="scientific">Mycoplana azooxidifex</name>
    <dbReference type="NCBI Taxonomy" id="1636188"/>
    <lineage>
        <taxon>Bacteria</taxon>
        <taxon>Pseudomonadati</taxon>
        <taxon>Pseudomonadota</taxon>
        <taxon>Alphaproteobacteria</taxon>
        <taxon>Hyphomicrobiales</taxon>
        <taxon>Rhizobiaceae</taxon>
        <taxon>Mycoplana</taxon>
    </lineage>
</organism>